<feature type="region of interest" description="Disordered" evidence="1">
    <location>
        <begin position="1"/>
        <end position="21"/>
    </location>
</feature>
<evidence type="ECO:0000256" key="1">
    <source>
        <dbReference type="SAM" id="MobiDB-lite"/>
    </source>
</evidence>
<dbReference type="Pfam" id="PF15229">
    <property type="entry name" value="POM121"/>
    <property type="match status" value="1"/>
</dbReference>
<feature type="region of interest" description="Disordered" evidence="1">
    <location>
        <begin position="74"/>
        <end position="95"/>
    </location>
</feature>
<reference evidence="2 3" key="1">
    <citation type="journal article" date="2020" name="Nature">
        <title>Six reference-quality genomes reveal evolution of bat adaptations.</title>
        <authorList>
            <person name="Jebb D."/>
            <person name="Huang Z."/>
            <person name="Pippel M."/>
            <person name="Hughes G.M."/>
            <person name="Lavrichenko K."/>
            <person name="Devanna P."/>
            <person name="Winkler S."/>
            <person name="Jermiin L.S."/>
            <person name="Skirmuntt E.C."/>
            <person name="Katzourakis A."/>
            <person name="Burkitt-Gray L."/>
            <person name="Ray D.A."/>
            <person name="Sullivan K.A.M."/>
            <person name="Roscito J.G."/>
            <person name="Kirilenko B.M."/>
            <person name="Davalos L.M."/>
            <person name="Corthals A.P."/>
            <person name="Power M.L."/>
            <person name="Jones G."/>
            <person name="Ransome R.D."/>
            <person name="Dechmann D.K.N."/>
            <person name="Locatelli A.G."/>
            <person name="Puechmaille S.J."/>
            <person name="Fedrigo O."/>
            <person name="Jarvis E.D."/>
            <person name="Hiller M."/>
            <person name="Vernes S.C."/>
            <person name="Myers E.W."/>
            <person name="Teeling E.C."/>
        </authorList>
    </citation>
    <scope>NUCLEOTIDE SEQUENCE [LARGE SCALE GENOMIC DNA]</scope>
    <source>
        <strain evidence="2">Bat1K_MPI-CBG_1</strain>
    </source>
</reference>
<name>A0A833YWQ0_9CHIR</name>
<proteinExistence type="predicted"/>
<dbReference type="PANTHER" id="PTHR15566:SF4">
    <property type="entry name" value="POM121-LIKE PROTEIN 1-RELATED"/>
    <property type="match status" value="1"/>
</dbReference>
<gene>
    <name evidence="2" type="ORF">HJG60_008890</name>
</gene>
<comment type="caution">
    <text evidence="2">The sequence shown here is derived from an EMBL/GenBank/DDBJ whole genome shotgun (WGS) entry which is preliminary data.</text>
</comment>
<organism evidence="2 3">
    <name type="scientific">Phyllostomus discolor</name>
    <name type="common">pale spear-nosed bat</name>
    <dbReference type="NCBI Taxonomy" id="89673"/>
    <lineage>
        <taxon>Eukaryota</taxon>
        <taxon>Metazoa</taxon>
        <taxon>Chordata</taxon>
        <taxon>Craniata</taxon>
        <taxon>Vertebrata</taxon>
        <taxon>Euteleostomi</taxon>
        <taxon>Mammalia</taxon>
        <taxon>Eutheria</taxon>
        <taxon>Laurasiatheria</taxon>
        <taxon>Chiroptera</taxon>
        <taxon>Yangochiroptera</taxon>
        <taxon>Phyllostomidae</taxon>
        <taxon>Phyllostominae</taxon>
        <taxon>Phyllostomus</taxon>
    </lineage>
</organism>
<sequence>MKRTKMQPVGRKDPRGNAHLPLTVSGLRHTVPLLPRRRGKPLRLPVPPERGFPVAVQDMPKKAVFQRINSALRGETEATSGCGAPEPSCSPPACCEDCSCPSCPFSPSVNPQPVKEKRKQDSAGPAPLLESVGGDTSVHPLSPRKHNPPDPSPPCQSPQAQSPCFLPAVRQG</sequence>
<dbReference type="PANTHER" id="PTHR15566">
    <property type="entry name" value="POM121-LIKE"/>
    <property type="match status" value="1"/>
</dbReference>
<feature type="compositionally biased region" description="Low complexity" evidence="1">
    <location>
        <begin position="80"/>
        <end position="94"/>
    </location>
</feature>
<dbReference type="Proteomes" id="UP000664940">
    <property type="component" value="Unassembled WGS sequence"/>
</dbReference>
<dbReference type="EMBL" id="JABVXQ010000013">
    <property type="protein sequence ID" value="KAF6081899.1"/>
    <property type="molecule type" value="Genomic_DNA"/>
</dbReference>
<accession>A0A833YWQ0</accession>
<protein>
    <submittedName>
        <fullName evidence="2">Uncharacterized protein</fullName>
    </submittedName>
</protein>
<evidence type="ECO:0000313" key="3">
    <source>
        <dbReference type="Proteomes" id="UP000664940"/>
    </source>
</evidence>
<dbReference type="AlphaFoldDB" id="A0A833YWQ0"/>
<dbReference type="InterPro" id="IPR043220">
    <property type="entry name" value="POM121-like_prot_1"/>
</dbReference>
<evidence type="ECO:0000313" key="2">
    <source>
        <dbReference type="EMBL" id="KAF6081899.1"/>
    </source>
</evidence>
<feature type="region of interest" description="Disordered" evidence="1">
    <location>
        <begin position="108"/>
        <end position="172"/>
    </location>
</feature>